<dbReference type="FunFam" id="3.30.70.270:FF:000020">
    <property type="entry name" value="Transposon Tf2-6 polyprotein-like Protein"/>
    <property type="match status" value="1"/>
</dbReference>
<keyword evidence="6" id="KW-0064">Aspartyl protease</keyword>
<dbReference type="PROSITE" id="PS50994">
    <property type="entry name" value="INTEGRASE"/>
    <property type="match status" value="1"/>
</dbReference>
<dbReference type="InterPro" id="IPR001584">
    <property type="entry name" value="Integrase_cat-core"/>
</dbReference>
<dbReference type="Pfam" id="PF17917">
    <property type="entry name" value="RT_RNaseH"/>
    <property type="match status" value="1"/>
</dbReference>
<dbReference type="CDD" id="cd09274">
    <property type="entry name" value="RNase_HI_RT_Ty3"/>
    <property type="match status" value="1"/>
</dbReference>
<keyword evidence="13" id="KW-0238">DNA-binding</keyword>
<dbReference type="InterPro" id="IPR041588">
    <property type="entry name" value="Integrase_H2C2"/>
</dbReference>
<dbReference type="SUPFAM" id="SSF53098">
    <property type="entry name" value="Ribonuclease H-like"/>
    <property type="match status" value="1"/>
</dbReference>
<dbReference type="GO" id="GO:0003887">
    <property type="term" value="F:DNA-directed DNA polymerase activity"/>
    <property type="evidence" value="ECO:0007669"/>
    <property type="project" value="UniProtKB-KW"/>
</dbReference>
<dbReference type="FunFam" id="3.30.420.10:FF:000032">
    <property type="entry name" value="Retrovirus-related Pol polyprotein from transposon 297-like Protein"/>
    <property type="match status" value="1"/>
</dbReference>
<evidence type="ECO:0000256" key="12">
    <source>
        <dbReference type="ARBA" id="ARBA00022932"/>
    </source>
</evidence>
<keyword evidence="1" id="KW-0645">Protease</keyword>
<dbReference type="Pfam" id="PF17921">
    <property type="entry name" value="Integrase_H2C2"/>
    <property type="match status" value="1"/>
</dbReference>
<keyword evidence="8" id="KW-0378">Hydrolase</keyword>
<evidence type="ECO:0000256" key="7">
    <source>
        <dbReference type="ARBA" id="ARBA00022759"/>
    </source>
</evidence>
<keyword evidence="5" id="KW-0479">Metal-binding</keyword>
<keyword evidence="11" id="KW-0695">RNA-directed DNA polymerase</keyword>
<dbReference type="PANTHER" id="PTHR37984:SF5">
    <property type="entry name" value="PROTEIN NYNRIN-LIKE"/>
    <property type="match status" value="1"/>
</dbReference>
<dbReference type="InterPro" id="IPR056924">
    <property type="entry name" value="SH3_Tf2-1"/>
</dbReference>
<dbReference type="EMBL" id="BNCP01000017">
    <property type="protein sequence ID" value="GIL79944.1"/>
    <property type="molecule type" value="Genomic_DNA"/>
</dbReference>
<keyword evidence="3" id="KW-0548">Nucleotidyltransferase</keyword>
<dbReference type="GO" id="GO:0046872">
    <property type="term" value="F:metal ion binding"/>
    <property type="evidence" value="ECO:0007669"/>
    <property type="project" value="UniProtKB-KW"/>
</dbReference>
<evidence type="ECO:0000256" key="6">
    <source>
        <dbReference type="ARBA" id="ARBA00022750"/>
    </source>
</evidence>
<keyword evidence="2" id="KW-0808">Transferase</keyword>
<organism evidence="16 17">
    <name type="scientific">Volvox reticuliferus</name>
    <dbReference type="NCBI Taxonomy" id="1737510"/>
    <lineage>
        <taxon>Eukaryota</taxon>
        <taxon>Viridiplantae</taxon>
        <taxon>Chlorophyta</taxon>
        <taxon>core chlorophytes</taxon>
        <taxon>Chlorophyceae</taxon>
        <taxon>CS clade</taxon>
        <taxon>Chlamydomonadales</taxon>
        <taxon>Volvocaceae</taxon>
        <taxon>Volvox</taxon>
    </lineage>
</organism>
<evidence type="ECO:0000256" key="11">
    <source>
        <dbReference type="ARBA" id="ARBA00022918"/>
    </source>
</evidence>
<dbReference type="GO" id="GO:0003964">
    <property type="term" value="F:RNA-directed DNA polymerase activity"/>
    <property type="evidence" value="ECO:0007669"/>
    <property type="project" value="UniProtKB-KW"/>
</dbReference>
<dbReference type="GO" id="GO:0006508">
    <property type="term" value="P:proteolysis"/>
    <property type="evidence" value="ECO:0007669"/>
    <property type="project" value="UniProtKB-KW"/>
</dbReference>
<dbReference type="Gene3D" id="3.30.70.270">
    <property type="match status" value="1"/>
</dbReference>
<gene>
    <name evidence="16" type="ORF">Vretifemale_9174</name>
</gene>
<accession>A0A8J4CE14</accession>
<dbReference type="GO" id="GO:0004519">
    <property type="term" value="F:endonuclease activity"/>
    <property type="evidence" value="ECO:0007669"/>
    <property type="project" value="UniProtKB-KW"/>
</dbReference>
<comment type="caution">
    <text evidence="16">The sequence shown here is derived from an EMBL/GenBank/DDBJ whole genome shotgun (WGS) entry which is preliminary data.</text>
</comment>
<keyword evidence="14" id="KW-0233">DNA recombination</keyword>
<evidence type="ECO:0000256" key="10">
    <source>
        <dbReference type="ARBA" id="ARBA00022908"/>
    </source>
</evidence>
<dbReference type="OrthoDB" id="532959at2759"/>
<evidence type="ECO:0000256" key="13">
    <source>
        <dbReference type="ARBA" id="ARBA00023125"/>
    </source>
</evidence>
<dbReference type="GO" id="GO:0004190">
    <property type="term" value="F:aspartic-type endopeptidase activity"/>
    <property type="evidence" value="ECO:0007669"/>
    <property type="project" value="UniProtKB-KW"/>
</dbReference>
<dbReference type="InterPro" id="IPR043502">
    <property type="entry name" value="DNA/RNA_pol_sf"/>
</dbReference>
<keyword evidence="10" id="KW-0229">DNA integration</keyword>
<dbReference type="Pfam" id="PF00665">
    <property type="entry name" value="rve"/>
    <property type="match status" value="1"/>
</dbReference>
<dbReference type="Proteomes" id="UP000747110">
    <property type="component" value="Unassembled WGS sequence"/>
</dbReference>
<evidence type="ECO:0000313" key="16">
    <source>
        <dbReference type="EMBL" id="GIL79944.1"/>
    </source>
</evidence>
<evidence type="ECO:0000256" key="9">
    <source>
        <dbReference type="ARBA" id="ARBA00022842"/>
    </source>
</evidence>
<dbReference type="Gene3D" id="1.10.340.70">
    <property type="match status" value="1"/>
</dbReference>
<evidence type="ECO:0000256" key="4">
    <source>
        <dbReference type="ARBA" id="ARBA00022722"/>
    </source>
</evidence>
<keyword evidence="12" id="KW-0239">DNA-directed DNA polymerase</keyword>
<dbReference type="SUPFAM" id="SSF56672">
    <property type="entry name" value="DNA/RNA polymerases"/>
    <property type="match status" value="1"/>
</dbReference>
<evidence type="ECO:0000256" key="14">
    <source>
        <dbReference type="ARBA" id="ARBA00023172"/>
    </source>
</evidence>
<keyword evidence="9" id="KW-0460">Magnesium</keyword>
<dbReference type="Pfam" id="PF24626">
    <property type="entry name" value="SH3_Tf2-1"/>
    <property type="match status" value="1"/>
</dbReference>
<evidence type="ECO:0000256" key="2">
    <source>
        <dbReference type="ARBA" id="ARBA00022679"/>
    </source>
</evidence>
<dbReference type="InterPro" id="IPR012337">
    <property type="entry name" value="RNaseH-like_sf"/>
</dbReference>
<feature type="non-terminal residue" evidence="16">
    <location>
        <position position="1"/>
    </location>
</feature>
<keyword evidence="4" id="KW-0540">Nuclease</keyword>
<protein>
    <recommendedName>
        <fullName evidence="15">Integrase catalytic domain-containing protein</fullName>
    </recommendedName>
</protein>
<evidence type="ECO:0000256" key="8">
    <source>
        <dbReference type="ARBA" id="ARBA00022801"/>
    </source>
</evidence>
<dbReference type="InterPro" id="IPR041373">
    <property type="entry name" value="RT_RNaseH"/>
</dbReference>
<dbReference type="FunFam" id="1.10.340.70:FF:000001">
    <property type="entry name" value="Retrovirus-related Pol polyprotein from transposon gypsy-like Protein"/>
    <property type="match status" value="1"/>
</dbReference>
<dbReference type="PANTHER" id="PTHR37984">
    <property type="entry name" value="PROTEIN CBG26694"/>
    <property type="match status" value="1"/>
</dbReference>
<keyword evidence="17" id="KW-1185">Reference proteome</keyword>
<feature type="domain" description="Integrase catalytic" evidence="15">
    <location>
        <begin position="372"/>
        <end position="532"/>
    </location>
</feature>
<name>A0A8J4CE14_9CHLO</name>
<dbReference type="GO" id="GO:0006310">
    <property type="term" value="P:DNA recombination"/>
    <property type="evidence" value="ECO:0007669"/>
    <property type="project" value="UniProtKB-KW"/>
</dbReference>
<keyword evidence="7" id="KW-0255">Endonuclease</keyword>
<dbReference type="GO" id="GO:0003677">
    <property type="term" value="F:DNA binding"/>
    <property type="evidence" value="ECO:0007669"/>
    <property type="project" value="UniProtKB-KW"/>
</dbReference>
<evidence type="ECO:0000259" key="15">
    <source>
        <dbReference type="PROSITE" id="PS50994"/>
    </source>
</evidence>
<dbReference type="InterPro" id="IPR036397">
    <property type="entry name" value="RNaseH_sf"/>
</dbReference>
<dbReference type="InterPro" id="IPR050951">
    <property type="entry name" value="Retrovirus_Pol_polyprotein"/>
</dbReference>
<proteinExistence type="predicted"/>
<reference evidence="16" key="1">
    <citation type="journal article" date="2021" name="Proc. Natl. Acad. Sci. U.S.A.">
        <title>Three genomes in the algal genus Volvox reveal the fate of a haploid sex-determining region after a transition to homothallism.</title>
        <authorList>
            <person name="Yamamoto K."/>
            <person name="Hamaji T."/>
            <person name="Kawai-Toyooka H."/>
            <person name="Matsuzaki R."/>
            <person name="Takahashi F."/>
            <person name="Nishimura Y."/>
            <person name="Kawachi M."/>
            <person name="Noguchi H."/>
            <person name="Minakuchi Y."/>
            <person name="Umen J.G."/>
            <person name="Toyoda A."/>
            <person name="Nozaki H."/>
        </authorList>
    </citation>
    <scope>NUCLEOTIDE SEQUENCE</scope>
    <source>
        <strain evidence="16">NIES-3786</strain>
    </source>
</reference>
<dbReference type="InterPro" id="IPR043128">
    <property type="entry name" value="Rev_trsase/Diguanyl_cyclase"/>
</dbReference>
<evidence type="ECO:0000313" key="17">
    <source>
        <dbReference type="Proteomes" id="UP000747110"/>
    </source>
</evidence>
<dbReference type="GO" id="GO:0015074">
    <property type="term" value="P:DNA integration"/>
    <property type="evidence" value="ECO:0007669"/>
    <property type="project" value="UniProtKB-KW"/>
</dbReference>
<sequence>RAKCFWAQPQVEYLGHIVSATGVKMDPRKVAVVRDWPAPRNLQELRSFLGLTNYFRKFIKQYSVLAAPLTDLTRKGAFDSTSAWTPECQLAFEELKRVVADDVTLAFPDYSLPFRVEVFSDASLYGSGAVLLQEGRPIAFTSKKFTGAETRYTTGEQELLAVLHALKEWRCYLEGRPFTLKTDHKPLTFLQSVPTLNRRQARWMEYLARFDCTWEHVAGWINIADALSRHPSLHAAILAAPVQRPPTPDVPLSSDLAARLKAAYAGDSWFASSGNVEHLRKQNGLWLRTEGSTTQIVVPNDDSLRRDILSRFHEDPLAGHPGSTRLVELVRRSFWWSRLARDAENFVQTCSLCQRNKALSGRGHGLLQPLPVPDAPWESVSMDFVVALPKTEGGYDSVLVMVDRLTKMVHLAPTTSTCTAEQTARLFFDNVVRLHGVPKNVVSDRGGQFTSKFWEALCKLVGMRVNLSTAYHPQSDGQTERTNRTLGDMLRNFAGRTPLVWDTYLTAAEFAINNAVNRSTGQSPFFLTYGFHPALPVWRELEVYVPAAKTFAKTFLSRMTDAKSCLDAAQQRATEYYNKSKRDVVFSEGQMVLLSTKNLRSFAEGSRKLLPCWIGPYPVVRMVGNAAVELALPSNMNIHPTFHVYGTVRQHGTTVRHCRTWALRSGTALSYTEWYGPVVRGRGGAVRHR</sequence>
<evidence type="ECO:0000256" key="5">
    <source>
        <dbReference type="ARBA" id="ARBA00022723"/>
    </source>
</evidence>
<dbReference type="AlphaFoldDB" id="A0A8J4CE14"/>
<evidence type="ECO:0000256" key="1">
    <source>
        <dbReference type="ARBA" id="ARBA00022670"/>
    </source>
</evidence>
<dbReference type="Gene3D" id="3.30.420.10">
    <property type="entry name" value="Ribonuclease H-like superfamily/Ribonuclease H"/>
    <property type="match status" value="1"/>
</dbReference>
<evidence type="ECO:0000256" key="3">
    <source>
        <dbReference type="ARBA" id="ARBA00022695"/>
    </source>
</evidence>